<gene>
    <name evidence="2" type="ORF">SAMN04488505_102841</name>
</gene>
<dbReference type="CDD" id="cd00063">
    <property type="entry name" value="FN3"/>
    <property type="match status" value="1"/>
</dbReference>
<organism evidence="2 3">
    <name type="scientific">Chitinophaga rupis</name>
    <dbReference type="NCBI Taxonomy" id="573321"/>
    <lineage>
        <taxon>Bacteria</taxon>
        <taxon>Pseudomonadati</taxon>
        <taxon>Bacteroidota</taxon>
        <taxon>Chitinophagia</taxon>
        <taxon>Chitinophagales</taxon>
        <taxon>Chitinophagaceae</taxon>
        <taxon>Chitinophaga</taxon>
    </lineage>
</organism>
<evidence type="ECO:0000313" key="2">
    <source>
        <dbReference type="EMBL" id="SEL68289.1"/>
    </source>
</evidence>
<feature type="domain" description="Fibronectin type-III" evidence="1">
    <location>
        <begin position="522"/>
        <end position="618"/>
    </location>
</feature>
<dbReference type="InterPro" id="IPR013783">
    <property type="entry name" value="Ig-like_fold"/>
</dbReference>
<evidence type="ECO:0000313" key="3">
    <source>
        <dbReference type="Proteomes" id="UP000198984"/>
    </source>
</evidence>
<sequence length="705" mass="79058">MSDKRIIRSGIYALLLTGSLFFTGRAVAQKSNAVTKPAQVAVIARPFRDSVLLRWAPVNEALWSRANVNGYMIKRYTLLRNGALLPVPEEALLTSQPLHPLPLKAWEQVVKENEKYGAVAAQAIYGDNFQVDMPDKKSAAGIIEIYHKSQELQTRYSFALFSADQSFTVARAAALAFVDKTADPREKYLYQVYIAAGAAGPASDTGFVFTGYADHQPLPAPRDLQAVNAQKAVLLSWNKNLLEHVFTAYQVERSDDEGKTFHSLEQEPVVNADNEAKATGAQQRFFRIDTVQELDHRYVYRIKGISPFGEISPPSDTAQVYVTAMLAARPSITDAVVLNNSQVSLQWYMPPGKARVRAFELERAVAANKPYKKINQKELKPIDSFFVDESPLASNYYRVKVITNDGQVSWSLPRFVQLEDSTPPAAPAGLTGKISDKGVVQLSWPANKERDLYAYRVFRANVPDAEFVQVTKEPLLRNSFTDTITINTLTKYVYYKVVALDGHYNPSEFSLPLQLKRPDIIPPVPPSFTDLQAGENGIFLQWQRSTSEDVVQHELLRSKDTAWQLMHVFASADTTGAYTDTSALPGVTYRYAVAAVDDSHLRSLSKPVSAARISMGQSNRPALKAAVDREHKRIVLRWQRGGNITKYWLYRAETGKPYRLYSTLAGNENAFTDESLFINTTYRYKLKSFDKQQNSAMSEEVQVQY</sequence>
<dbReference type="STRING" id="573321.SAMN04488505_102841"/>
<dbReference type="SUPFAM" id="SSF49265">
    <property type="entry name" value="Fibronectin type III"/>
    <property type="match status" value="2"/>
</dbReference>
<dbReference type="PROSITE" id="PS50853">
    <property type="entry name" value="FN3"/>
    <property type="match status" value="1"/>
</dbReference>
<accession>A0A1H7S7K5</accession>
<proteinExistence type="predicted"/>
<keyword evidence="3" id="KW-1185">Reference proteome</keyword>
<dbReference type="InterPro" id="IPR036116">
    <property type="entry name" value="FN3_sf"/>
</dbReference>
<dbReference type="Gene3D" id="2.60.40.10">
    <property type="entry name" value="Immunoglobulins"/>
    <property type="match status" value="4"/>
</dbReference>
<dbReference type="SMART" id="SM00060">
    <property type="entry name" value="FN3"/>
    <property type="match status" value="4"/>
</dbReference>
<name>A0A1H7S7K5_9BACT</name>
<evidence type="ECO:0000259" key="1">
    <source>
        <dbReference type="PROSITE" id="PS50853"/>
    </source>
</evidence>
<dbReference type="EMBL" id="FOBB01000002">
    <property type="protein sequence ID" value="SEL68289.1"/>
    <property type="molecule type" value="Genomic_DNA"/>
</dbReference>
<reference evidence="2 3" key="1">
    <citation type="submission" date="2016-10" db="EMBL/GenBank/DDBJ databases">
        <authorList>
            <person name="de Groot N.N."/>
        </authorList>
    </citation>
    <scope>NUCLEOTIDE SEQUENCE [LARGE SCALE GENOMIC DNA]</scope>
    <source>
        <strain evidence="2 3">DSM 21039</strain>
    </source>
</reference>
<dbReference type="InterPro" id="IPR003961">
    <property type="entry name" value="FN3_dom"/>
</dbReference>
<protein>
    <submittedName>
        <fullName evidence="2">Fibronectin type 3 domain-containing protein</fullName>
    </submittedName>
</protein>
<dbReference type="Proteomes" id="UP000198984">
    <property type="component" value="Unassembled WGS sequence"/>
</dbReference>
<dbReference type="AlphaFoldDB" id="A0A1H7S7K5"/>